<dbReference type="AlphaFoldDB" id="A0AAV7DGU7"/>
<sequence length="70" mass="7839">MMDAILLSLLVPGLLSIVATCYLLDAVSWVLRLAGMLCVWMLCKDYQSNSRLAKTKQKVTNLSNYNALLF</sequence>
<keyword evidence="2" id="KW-1185">Reference proteome</keyword>
<evidence type="ECO:0000313" key="1">
    <source>
        <dbReference type="EMBL" id="KAG8596713.1"/>
    </source>
</evidence>
<dbReference type="EMBL" id="WNYA01000001">
    <property type="protein sequence ID" value="KAG8596713.1"/>
    <property type="molecule type" value="Genomic_DNA"/>
</dbReference>
<protein>
    <submittedName>
        <fullName evidence="1">Uncharacterized protein</fullName>
    </submittedName>
</protein>
<comment type="caution">
    <text evidence="1">The sequence shown here is derived from an EMBL/GenBank/DDBJ whole genome shotgun (WGS) entry which is preliminary data.</text>
</comment>
<proteinExistence type="predicted"/>
<name>A0AAV7DGU7_ENGPU</name>
<evidence type="ECO:0000313" key="2">
    <source>
        <dbReference type="Proteomes" id="UP000824782"/>
    </source>
</evidence>
<organism evidence="1 2">
    <name type="scientific">Engystomops pustulosus</name>
    <name type="common">Tungara frog</name>
    <name type="synonym">Physalaemus pustulosus</name>
    <dbReference type="NCBI Taxonomy" id="76066"/>
    <lineage>
        <taxon>Eukaryota</taxon>
        <taxon>Metazoa</taxon>
        <taxon>Chordata</taxon>
        <taxon>Craniata</taxon>
        <taxon>Vertebrata</taxon>
        <taxon>Euteleostomi</taxon>
        <taxon>Amphibia</taxon>
        <taxon>Batrachia</taxon>
        <taxon>Anura</taxon>
        <taxon>Neobatrachia</taxon>
        <taxon>Hyloidea</taxon>
        <taxon>Leptodactylidae</taxon>
        <taxon>Leiuperinae</taxon>
        <taxon>Engystomops</taxon>
    </lineage>
</organism>
<gene>
    <name evidence="1" type="ORF">GDO81_002023</name>
</gene>
<dbReference type="Proteomes" id="UP000824782">
    <property type="component" value="Unassembled WGS sequence"/>
</dbReference>
<reference evidence="1" key="1">
    <citation type="thesis" date="2020" institute="ProQuest LLC" country="789 East Eisenhower Parkway, Ann Arbor, MI, USA">
        <title>Comparative Genomics and Chromosome Evolution.</title>
        <authorList>
            <person name="Mudd A.B."/>
        </authorList>
    </citation>
    <scope>NUCLEOTIDE SEQUENCE</scope>
    <source>
        <strain evidence="1">237g6f4</strain>
        <tissue evidence="1">Blood</tissue>
    </source>
</reference>
<accession>A0AAV7DGU7</accession>